<dbReference type="Proteomes" id="UP000019132">
    <property type="component" value="Unassembled WGS sequence"/>
</dbReference>
<dbReference type="OMA" id="EPMHWEP"/>
<sequence length="2275" mass="245149">MQSALLTALLLISSASLLVSSSIIGFGSSFTNAASPFVITECDSTCTSPGTVQLSLTLVRSGDLTATDMVYISTRASSDADVLSATALDDYTPLTASPVMFAPSEQQKTVFVIVISDGVYEEDERFETFLESPSTGVALLDSTKVAYISIQDGGDGKMVASLMFYRQSCNLQTSNTFYMFIVAGIFSFSWSSYSFLEDAGLVRVKIVRSGGTSGAVTLTYRLSNPTQATAVNNRNFMLIDSVYQVQFAENQREGFISFKIINDVVYEAKEFFYLEISSLLPTKASDPTSSVAKYGTPRSTIIFIADDGDAGVFNFASSYIYCREDNSSAVLTVHRDQGTSSTSYMPVSLVIATVGASGGSNATEGSSQAYDYLAKSEPLNWANGESKKTFAVKIFNNKRYEPKIRAVKVKMMSVEGGASIGVLSESWIYIIDDRDAGTLSFKVPSYEVVENQSTVTVEIVRMGIPDSAGINTYASGNVTVDIATYAGTILPGKNRYDLAYDYGVVRTRGCSHMSPCIAAEGAAYTAVQSTTVTFAANEVSKLVSISILGDNLFQAPDRVFKVILQNVTGGAHLGVDYEHPSEWYGYHDTYMALERRSSALLDNVGTIVTIVDDSDPAVIVTKASLSISEIGQHDEFQVRLNSQPSADVTISLAYESGLLALTSAALKFTSLNWSENQIVQVTAVPNNRSEGLHLSRIKVSCESTDLNYHSPFRTDPQATGCVLSRGVYTQSRGEYETGNVMHEYLWIESEGILTAPANEDLIAVFIFDDDHAGVSIRPESIRHGSGANLPENYVSVRVNGHNATVQVGITSEPTDTVRVSFVPESNSGIAAEPESFTITPLNWTDTFNVQIVGIPSGSQADSERVQFSSIEIFTSSTGDTYYDHSSSPTNYIFVQRFPPAVVLLDSSPSSIREGVGEEEQVIYLASLGSEPMHWEPSADTYFPHEIALKVEADTTLVFPPTSGSGYGGVSTITIASNSSQSTKKHLIKSLGVLRFNVHPIVMSATGSSQVGSARLRIFRVSGGENGGLGGVRVGVTTALTTSSNDWSESLLRSSCTDTLENGGSCSVMNDAISLPQFFPPGTTFDTISSKSDGETVVRPSQDFDESSDAYIPTSGWLQIDVTYALNKFLSKVTSESPPKAITFVIYSRSTTAFSHNGVDEVVLASKDYADTELRPELRIVSSGMVNLALTASVAQSCPGNAKAAVDGKTSSKIGLSSTYALSATTYNYPWWQADLGAARVIEDIIVTVKRKASSATLDESKLKTSFWVFMSSTPLSSSNDGLTGFTSARAKADFVKHFSVITRSFEASDAEVITFRWHVNGEDGAFGPDRFIANYSTPVTARYVLLQVEGENSIVLNEVEIYQQAFASARVSIGGFIASPSASRAGKNQLQLVLPGVSDDTPECDASTAICRRELLFTSGNWRVPQAVGLKVFDDAVAMGDHDVHVSHNPESADPDFNEGSKCDLGDPSGSILCKNTFFNDSGVKTLRILEDEENKIVLSTRKVELVEGSGNFPDAPVFMRQTPLIPVFYRCSNSNTSLHLDANRVTECGASFRNVSTVNWETCISNTSALPLEAGSAWMMAEFPVGTKITSIDITIPRMLGAKYLKRFSLWWSSSTAAENMFRDFSSAWDNVKVFDVGMKSSGAQTLSVNNLRLSSVQAILVVFEKSYDEVTQCVTAPFVKITGFEAIPFPLAIRGDLTDPDSMPPPQSHLSRMHLYGKSSVIEIQLASEPVANVSVSAIAEAKNSVVGVYDASNGSDITSVVVGSSYESGNVSSFTIASAVTFTPTNWNVRQNLTFLAMDDNFFNGNRTFVVSLAAVSEDSIIVTTPYQTLDSQHMKQGFTKLPASLSYTKAGYIVSDHVGAEWPRHHVSAWTSPTGSVEASIIDDDLPGVTLSASKVSIPESGPPGNYSVHLDSAPYKDVVVKISYDQDATLLQVEPLELTFTTLNWYEPQFVFTHPVANDVYDGEQPYTVGYETLIPKAKQPVLVHKVESADAAYNRIPVGGNEPDRLKPYVVAQGVRAVILDDDTGCQGEYTCQNMGECVVKASGYVCRCAKTYGMRDCSATCESSRNCKFSRVALRLKCFPGVQNAICGSTFSASTLVSTLYRMLANNEFTTASGTTYPKLSLGPVSEVMYVVNSTATACVDKSGECIAVWMDFAAASASDQLVLEKLSGYVESGSLKTGPFYVELMTTEQQYPADLGATIAVWIFIGFCGVCVTAVGVLFTARLVRVKRNHVTPAASGGGDVDGDNVLRGMALTDLIHATVPTSPVAT</sequence>
<dbReference type="SUPFAM" id="SSF49785">
    <property type="entry name" value="Galactose-binding domain-like"/>
    <property type="match status" value="1"/>
</dbReference>
<dbReference type="InterPro" id="IPR000742">
    <property type="entry name" value="EGF"/>
</dbReference>
<dbReference type="VEuPathDB" id="FungiDB:PYU1_G005239"/>
<reference evidence="10" key="1">
    <citation type="journal article" date="2010" name="Genome Biol.">
        <title>Genome sequence of the necrotrophic plant pathogen Pythium ultimum reveals original pathogenicity mechanisms and effector repertoire.</title>
        <authorList>
            <person name="Levesque C.A."/>
            <person name="Brouwer H."/>
            <person name="Cano L."/>
            <person name="Hamilton J.P."/>
            <person name="Holt C."/>
            <person name="Huitema E."/>
            <person name="Raffaele S."/>
            <person name="Robideau G.P."/>
            <person name="Thines M."/>
            <person name="Win J."/>
            <person name="Zerillo M.M."/>
            <person name="Beakes G.W."/>
            <person name="Boore J.L."/>
            <person name="Busam D."/>
            <person name="Dumas B."/>
            <person name="Ferriera S."/>
            <person name="Fuerstenberg S.I."/>
            <person name="Gachon C.M."/>
            <person name="Gaulin E."/>
            <person name="Govers F."/>
            <person name="Grenville-Briggs L."/>
            <person name="Horner N."/>
            <person name="Hostetler J."/>
            <person name="Jiang R.H."/>
            <person name="Johnson J."/>
            <person name="Krajaejun T."/>
            <person name="Lin H."/>
            <person name="Meijer H.J."/>
            <person name="Moore B."/>
            <person name="Morris P."/>
            <person name="Phuntmart V."/>
            <person name="Puiu D."/>
            <person name="Shetty J."/>
            <person name="Stajich J.E."/>
            <person name="Tripathy S."/>
            <person name="Wawra S."/>
            <person name="van West P."/>
            <person name="Whitty B.R."/>
            <person name="Coutinho P.M."/>
            <person name="Henrissat B."/>
            <person name="Martin F."/>
            <person name="Thomas P.D."/>
            <person name="Tyler B.M."/>
            <person name="De Vries R.P."/>
            <person name="Kamoun S."/>
            <person name="Yandell M."/>
            <person name="Tisserat N."/>
            <person name="Buell C.R."/>
        </authorList>
    </citation>
    <scope>NUCLEOTIDE SEQUENCE</scope>
    <source>
        <strain evidence="10">DAOM:BR144</strain>
    </source>
</reference>
<feature type="transmembrane region" description="Helical" evidence="6">
    <location>
        <begin position="2207"/>
        <end position="2229"/>
    </location>
</feature>
<feature type="disulfide bond" evidence="5">
    <location>
        <begin position="2055"/>
        <end position="2064"/>
    </location>
</feature>
<evidence type="ECO:0000313" key="9">
    <source>
        <dbReference type="EnsemblProtists" id="PYU1_T005250"/>
    </source>
</evidence>
<dbReference type="SUPFAM" id="SSF141072">
    <property type="entry name" value="CalX-like"/>
    <property type="match status" value="4"/>
</dbReference>
<evidence type="ECO:0000259" key="8">
    <source>
        <dbReference type="PROSITE" id="PS50026"/>
    </source>
</evidence>
<dbReference type="Gene3D" id="2.60.40.2030">
    <property type="match status" value="4"/>
</dbReference>
<dbReference type="GO" id="GO:0016020">
    <property type="term" value="C:membrane"/>
    <property type="evidence" value="ECO:0007669"/>
    <property type="project" value="InterPro"/>
</dbReference>
<keyword evidence="5" id="KW-0245">EGF-like domain</keyword>
<keyword evidence="1 7" id="KW-0732">Signal</keyword>
<dbReference type="PANTHER" id="PTHR11878">
    <property type="entry name" value="SODIUM/CALCIUM EXCHANGER"/>
    <property type="match status" value="1"/>
</dbReference>
<evidence type="ECO:0000256" key="5">
    <source>
        <dbReference type="PROSITE-ProRule" id="PRU00076"/>
    </source>
</evidence>
<evidence type="ECO:0000256" key="6">
    <source>
        <dbReference type="SAM" id="Phobius"/>
    </source>
</evidence>
<evidence type="ECO:0000256" key="3">
    <source>
        <dbReference type="ARBA" id="ARBA00022837"/>
    </source>
</evidence>
<keyword evidence="5" id="KW-1015">Disulfide bond</keyword>
<reference evidence="9" key="3">
    <citation type="submission" date="2015-02" db="UniProtKB">
        <authorList>
            <consortium name="EnsemblProtists"/>
        </authorList>
    </citation>
    <scope>IDENTIFICATION</scope>
    <source>
        <strain evidence="9">DAOM BR144</strain>
    </source>
</reference>
<dbReference type="STRING" id="431595.K3WJV8"/>
<keyword evidence="4" id="KW-0813">Transport</keyword>
<dbReference type="GO" id="GO:0007154">
    <property type="term" value="P:cell communication"/>
    <property type="evidence" value="ECO:0007669"/>
    <property type="project" value="InterPro"/>
</dbReference>
<proteinExistence type="predicted"/>
<dbReference type="SMART" id="SM00237">
    <property type="entry name" value="Calx_beta"/>
    <property type="match status" value="4"/>
</dbReference>
<keyword evidence="6" id="KW-0472">Membrane</keyword>
<dbReference type="Pfam" id="PF03160">
    <property type="entry name" value="Calx-beta"/>
    <property type="match status" value="4"/>
</dbReference>
<comment type="caution">
    <text evidence="5">Lacks conserved residue(s) required for the propagation of feature annotation.</text>
</comment>
<feature type="chain" id="PRO_5003872098" description="EGF-like domain-containing protein" evidence="7">
    <location>
        <begin position="22"/>
        <end position="2275"/>
    </location>
</feature>
<dbReference type="InterPro" id="IPR003644">
    <property type="entry name" value="Calx_beta"/>
</dbReference>
<evidence type="ECO:0000256" key="2">
    <source>
        <dbReference type="ARBA" id="ARBA00022737"/>
    </source>
</evidence>
<dbReference type="EnsemblProtists" id="PYU1_T005250">
    <property type="protein sequence ID" value="PYU1_T005250"/>
    <property type="gene ID" value="PYU1_G005239"/>
</dbReference>
<evidence type="ECO:0000256" key="7">
    <source>
        <dbReference type="SAM" id="SignalP"/>
    </source>
</evidence>
<dbReference type="InterPro" id="IPR051171">
    <property type="entry name" value="CaCA"/>
</dbReference>
<evidence type="ECO:0000256" key="1">
    <source>
        <dbReference type="ARBA" id="ARBA00022729"/>
    </source>
</evidence>
<keyword evidence="4" id="KW-0406">Ion transport</keyword>
<keyword evidence="6" id="KW-1133">Transmembrane helix</keyword>
<dbReference type="HOGENOM" id="CLU_230472_0_0_1"/>
<dbReference type="InterPro" id="IPR008979">
    <property type="entry name" value="Galactose-bd-like_sf"/>
</dbReference>
<keyword evidence="3" id="KW-0106">Calcium</keyword>
<dbReference type="PROSITE" id="PS50026">
    <property type="entry name" value="EGF_3"/>
    <property type="match status" value="1"/>
</dbReference>
<accession>K3WJV8</accession>
<dbReference type="GO" id="GO:0030001">
    <property type="term" value="P:metal ion transport"/>
    <property type="evidence" value="ECO:0007669"/>
    <property type="project" value="TreeGrafter"/>
</dbReference>
<keyword evidence="6" id="KW-0812">Transmembrane</keyword>
<keyword evidence="2" id="KW-0677">Repeat</keyword>
<dbReference type="PANTHER" id="PTHR11878:SF65">
    <property type="entry name" value="NA_CA-EXCHANGE PROTEIN, ISOFORM G"/>
    <property type="match status" value="1"/>
</dbReference>
<organism evidence="9 10">
    <name type="scientific">Globisporangium ultimum (strain ATCC 200006 / CBS 805.95 / DAOM BR144)</name>
    <name type="common">Pythium ultimum</name>
    <dbReference type="NCBI Taxonomy" id="431595"/>
    <lineage>
        <taxon>Eukaryota</taxon>
        <taxon>Sar</taxon>
        <taxon>Stramenopiles</taxon>
        <taxon>Oomycota</taxon>
        <taxon>Peronosporomycetes</taxon>
        <taxon>Pythiales</taxon>
        <taxon>Pythiaceae</taxon>
        <taxon>Globisporangium</taxon>
    </lineage>
</organism>
<name>K3WJV8_GLOUD</name>
<dbReference type="EMBL" id="GL376633">
    <property type="status" value="NOT_ANNOTATED_CDS"/>
    <property type="molecule type" value="Genomic_DNA"/>
</dbReference>
<dbReference type="CDD" id="cd00053">
    <property type="entry name" value="EGF"/>
    <property type="match status" value="1"/>
</dbReference>
<dbReference type="Gene3D" id="2.60.120.260">
    <property type="entry name" value="Galactose-binding domain-like"/>
    <property type="match status" value="1"/>
</dbReference>
<feature type="domain" description="EGF-like" evidence="8">
    <location>
        <begin position="2028"/>
        <end position="2065"/>
    </location>
</feature>
<protein>
    <recommendedName>
        <fullName evidence="8">EGF-like domain-containing protein</fullName>
    </recommendedName>
</protein>
<keyword evidence="10" id="KW-1185">Reference proteome</keyword>
<evidence type="ECO:0000313" key="10">
    <source>
        <dbReference type="Proteomes" id="UP000019132"/>
    </source>
</evidence>
<dbReference type="eggNOG" id="KOG1306">
    <property type="taxonomic scope" value="Eukaryota"/>
</dbReference>
<evidence type="ECO:0000256" key="4">
    <source>
        <dbReference type="ARBA" id="ARBA00023065"/>
    </source>
</evidence>
<dbReference type="InterPro" id="IPR038081">
    <property type="entry name" value="CalX-like_sf"/>
</dbReference>
<feature type="signal peptide" evidence="7">
    <location>
        <begin position="1"/>
        <end position="21"/>
    </location>
</feature>
<reference evidence="10" key="2">
    <citation type="submission" date="2010-04" db="EMBL/GenBank/DDBJ databases">
        <authorList>
            <person name="Buell R."/>
            <person name="Hamilton J."/>
            <person name="Hostetler J."/>
        </authorList>
    </citation>
    <scope>NUCLEOTIDE SEQUENCE [LARGE SCALE GENOMIC DNA]</scope>
    <source>
        <strain evidence="10">DAOM:BR144</strain>
    </source>
</reference>
<dbReference type="InParanoid" id="K3WJV8"/>